<protein>
    <submittedName>
        <fullName evidence="2">Uncharacterized protein</fullName>
    </submittedName>
</protein>
<organism evidence="2">
    <name type="scientific">viral metagenome</name>
    <dbReference type="NCBI Taxonomy" id="1070528"/>
    <lineage>
        <taxon>unclassified sequences</taxon>
        <taxon>metagenomes</taxon>
        <taxon>organismal metagenomes</taxon>
    </lineage>
</organism>
<evidence type="ECO:0000256" key="1">
    <source>
        <dbReference type="SAM" id="Coils"/>
    </source>
</evidence>
<evidence type="ECO:0000313" key="3">
    <source>
        <dbReference type="EMBL" id="QJA92836.1"/>
    </source>
</evidence>
<dbReference type="AlphaFoldDB" id="A0A6H1ZFH1"/>
<dbReference type="EMBL" id="MT144004">
    <property type="protein sequence ID" value="QJA46171.1"/>
    <property type="molecule type" value="Genomic_DNA"/>
</dbReference>
<dbReference type="EMBL" id="MT143100">
    <property type="protein sequence ID" value="QJA92836.1"/>
    <property type="molecule type" value="Genomic_DNA"/>
</dbReference>
<keyword evidence="1" id="KW-0175">Coiled coil</keyword>
<sequence>MTDERLNTLIGGIASTLDAIHVQIARIADAVAGAVQDEEPEEMVHVHGNPIPARVVREIQARLCSGEKLTPARLCREYSQSPATMQHMIDDYERTSIPSPVTDEDDQRCRHLARRVTGTRVECMDCGEVIKDQGTPLLKTIEFEPDPDMPEPAYVYEPGHRPLSDHEVELLRQLAAEQQRNRDLEERLVALNRQLVQCEHRKTLGDDDVDAD</sequence>
<name>A0A6H1ZFH1_9ZZZZ</name>
<evidence type="ECO:0000313" key="2">
    <source>
        <dbReference type="EMBL" id="QJA46171.1"/>
    </source>
</evidence>
<proteinExistence type="predicted"/>
<gene>
    <name evidence="3" type="ORF">MM415B04448_0004</name>
    <name evidence="2" type="ORF">TM448A00336_0020</name>
</gene>
<accession>A0A6H1ZFH1</accession>
<reference evidence="2" key="1">
    <citation type="submission" date="2020-03" db="EMBL/GenBank/DDBJ databases">
        <title>The deep terrestrial virosphere.</title>
        <authorList>
            <person name="Holmfeldt K."/>
            <person name="Nilsson E."/>
            <person name="Simone D."/>
            <person name="Lopez-Fernandez M."/>
            <person name="Wu X."/>
            <person name="de Brujin I."/>
            <person name="Lundin D."/>
            <person name="Andersson A."/>
            <person name="Bertilsson S."/>
            <person name="Dopson M."/>
        </authorList>
    </citation>
    <scope>NUCLEOTIDE SEQUENCE</scope>
    <source>
        <strain evidence="3">MM415B04448</strain>
        <strain evidence="2">TM448A00336</strain>
    </source>
</reference>
<feature type="coiled-coil region" evidence="1">
    <location>
        <begin position="167"/>
        <end position="201"/>
    </location>
</feature>